<dbReference type="InterPro" id="IPR024869">
    <property type="entry name" value="FAM20"/>
</dbReference>
<keyword evidence="12" id="KW-0808">Transferase</keyword>
<dbReference type="InParanoid" id="A0A7E6CTZ4"/>
<evidence type="ECO:0000256" key="7">
    <source>
        <dbReference type="PIRSR" id="PIRSR624869-2"/>
    </source>
</evidence>
<feature type="binding site" evidence="7">
    <location>
        <position position="410"/>
    </location>
    <ligand>
        <name>ATP</name>
        <dbReference type="ChEBI" id="CHEBI:30616"/>
    </ligand>
</feature>
<dbReference type="OrthoDB" id="8583677at2759"/>
<evidence type="ECO:0000256" key="9">
    <source>
        <dbReference type="SAM" id="MobiDB-lite"/>
    </source>
</evidence>
<dbReference type="Pfam" id="PF06702">
    <property type="entry name" value="Fam20C"/>
    <property type="match status" value="1"/>
</dbReference>
<dbReference type="PANTHER" id="PTHR12450:SF11">
    <property type="entry name" value="EXTRACELLULAR SERINE_THREONINE PROTEIN KINASE FAM20C"/>
    <property type="match status" value="1"/>
</dbReference>
<feature type="binding site" evidence="7">
    <location>
        <position position="431"/>
    </location>
    <ligand>
        <name>ATP</name>
        <dbReference type="ChEBI" id="CHEBI:30616"/>
    </ligand>
</feature>
<evidence type="ECO:0000256" key="4">
    <source>
        <dbReference type="ARBA" id="ARBA00023157"/>
    </source>
</evidence>
<evidence type="ECO:0000256" key="8">
    <source>
        <dbReference type="PIRSR" id="PIRSR624869-3"/>
    </source>
</evidence>
<keyword evidence="4" id="KW-1015">Disulfide bond</keyword>
<feature type="binding site" evidence="8">
    <location>
        <position position="603"/>
    </location>
    <ligand>
        <name>Mn(2+)</name>
        <dbReference type="ChEBI" id="CHEBI:29035"/>
    </ligand>
</feature>
<reference evidence="12" key="1">
    <citation type="submission" date="2025-08" db="UniProtKB">
        <authorList>
            <consortium name="RefSeq"/>
        </authorList>
    </citation>
    <scope>IDENTIFICATION</scope>
    <source>
        <tissue evidence="12">Muscle</tissue>
    </source>
</reference>
<comment type="subcellular location">
    <subcellularLocation>
        <location evidence="1">Golgi apparatus</location>
    </subcellularLocation>
</comment>
<dbReference type="RefSeq" id="XP_035869539.1">
    <property type="nucleotide sequence ID" value="XM_036013646.1"/>
</dbReference>
<dbReference type="InterPro" id="IPR009581">
    <property type="entry name" value="FAM20_C"/>
</dbReference>
<keyword evidence="11" id="KW-1185">Reference proteome</keyword>
<dbReference type="GO" id="GO:0070166">
    <property type="term" value="P:enamel mineralization"/>
    <property type="evidence" value="ECO:0007669"/>
    <property type="project" value="TreeGrafter"/>
</dbReference>
<dbReference type="KEGG" id="pdic:114510259"/>
<feature type="compositionally biased region" description="Low complexity" evidence="9">
    <location>
        <begin position="107"/>
        <end position="117"/>
    </location>
</feature>
<keyword evidence="12" id="KW-0418">Kinase</keyword>
<evidence type="ECO:0000256" key="3">
    <source>
        <dbReference type="ARBA" id="ARBA00023034"/>
    </source>
</evidence>
<evidence type="ECO:0000256" key="1">
    <source>
        <dbReference type="ARBA" id="ARBA00004555"/>
    </source>
</evidence>
<proteinExistence type="inferred from homology"/>
<dbReference type="GO" id="GO:0005524">
    <property type="term" value="F:ATP binding"/>
    <property type="evidence" value="ECO:0007669"/>
    <property type="project" value="UniProtKB-KW"/>
</dbReference>
<dbReference type="GO" id="GO:0004674">
    <property type="term" value="F:protein serine/threonine kinase activity"/>
    <property type="evidence" value="ECO:0007669"/>
    <property type="project" value="UniProtKB-KW"/>
</dbReference>
<evidence type="ECO:0000256" key="2">
    <source>
        <dbReference type="ARBA" id="ARBA00006557"/>
    </source>
</evidence>
<evidence type="ECO:0000313" key="12">
    <source>
        <dbReference type="RefSeq" id="XP_035869539.1"/>
    </source>
</evidence>
<organism evidence="11 12">
    <name type="scientific">Phyllostomus discolor</name>
    <name type="common">pale spear-nosed bat</name>
    <dbReference type="NCBI Taxonomy" id="89673"/>
    <lineage>
        <taxon>Eukaryota</taxon>
        <taxon>Metazoa</taxon>
        <taxon>Chordata</taxon>
        <taxon>Craniata</taxon>
        <taxon>Vertebrata</taxon>
        <taxon>Euteleostomi</taxon>
        <taxon>Mammalia</taxon>
        <taxon>Eutheria</taxon>
        <taxon>Laurasiatheria</taxon>
        <taxon>Chiroptera</taxon>
        <taxon>Yangochiroptera</taxon>
        <taxon>Phyllostomidae</taxon>
        <taxon>Phyllostominae</taxon>
        <taxon>Phyllostomus</taxon>
    </lineage>
</organism>
<keyword evidence="8" id="KW-0464">Manganese</keyword>
<protein>
    <submittedName>
        <fullName evidence="12">LOW QUALITY PROTEIN: extracellular serine/threonine protein kinase FAM20C</fullName>
    </submittedName>
</protein>
<evidence type="ECO:0000313" key="11">
    <source>
        <dbReference type="Proteomes" id="UP000504628"/>
    </source>
</evidence>
<dbReference type="GO" id="GO:0046872">
    <property type="term" value="F:metal ion binding"/>
    <property type="evidence" value="ECO:0007669"/>
    <property type="project" value="UniProtKB-KW"/>
</dbReference>
<gene>
    <name evidence="12" type="primary">FAM20C</name>
</gene>
<dbReference type="Proteomes" id="UP000504628">
    <property type="component" value="Chromosome 13"/>
</dbReference>
<name>A0A7E6CTZ4_9CHIR</name>
<keyword evidence="8" id="KW-0479">Metal-binding</keyword>
<feature type="binding site" evidence="7">
    <location>
        <position position="394"/>
    </location>
    <ligand>
        <name>ATP</name>
        <dbReference type="ChEBI" id="CHEBI:30616"/>
    </ligand>
</feature>
<dbReference type="CTD" id="56975"/>
<dbReference type="GeneID" id="114510259"/>
<keyword evidence="12" id="KW-0723">Serine/threonine-protein kinase</keyword>
<keyword evidence="7" id="KW-0067">ATP-binding</keyword>
<feature type="domain" description="FAM20 C-terminal" evidence="10">
    <location>
        <begin position="478"/>
        <end position="694"/>
    </location>
</feature>
<feature type="binding site" evidence="7">
    <location>
        <position position="603"/>
    </location>
    <ligand>
        <name>ATP</name>
        <dbReference type="ChEBI" id="CHEBI:30616"/>
    </ligand>
</feature>
<feature type="region of interest" description="Disordered" evidence="9">
    <location>
        <begin position="55"/>
        <end position="80"/>
    </location>
</feature>
<comment type="cofactor">
    <cofactor evidence="8">
        <name>Mn(2+)</name>
        <dbReference type="ChEBI" id="CHEBI:29035"/>
    </cofactor>
</comment>
<feature type="binding site" evidence="8">
    <location>
        <position position="431"/>
    </location>
    <ligand>
        <name>Mn(2+)</name>
        <dbReference type="ChEBI" id="CHEBI:29035"/>
    </ligand>
</feature>
<feature type="compositionally biased region" description="Basic and acidic residues" evidence="9">
    <location>
        <begin position="313"/>
        <end position="326"/>
    </location>
</feature>
<feature type="binding site" evidence="7">
    <location>
        <position position="588"/>
    </location>
    <ligand>
        <name>ATP</name>
        <dbReference type="ChEBI" id="CHEBI:30616"/>
    </ligand>
</feature>
<feature type="binding site" evidence="7">
    <location>
        <begin position="514"/>
        <end position="517"/>
    </location>
    <ligand>
        <name>ATP</name>
        <dbReference type="ChEBI" id="CHEBI:30616"/>
    </ligand>
</feature>
<sequence length="709" mass="79991">MILVRRFRVLILMVFLVACALHIVLDLLPKLERRAARPSGEPGCSCAQPAAEAAAPGWAKARGRPGEPPAPASAAGDSGWPNKHTLRILQDFSSDPSSNLTSHSLEKLPPAAEPAEGALRRQEPGAPRPRDPAHRPLLRDLGPRRSAPPPGPSRDGSLLARLFEHPLYQVAVPPLTEDDVLFNVNSDIRFNPKAAAENPNWPQEGPADEEFLPTGEAAVDSYPNWLKFHIGINRYELYSRRNPAVEALLQDLGAQKITSVETASSWALSLADPAGGSGDQAPRRGCLLRVAPALALRDRVGRTPGDAGMDGSPLREPRANQRTRDTWRPDQVQACPAALAQGLRLLTWGLSLLAWGLPVPPRHLSRHLRLLCKKDPPTPRTLLPKARRSRGGTQLKLVMTFQNYGQALFKPMKQTREQETPPDFFYFSDYERHNAEIAAFHLDRILDFRRVPPVAGRMINMTREIRDVTRDKKLWRTFFISPANNVCFYGECSYYCSTEHALCGRPDQIEGSLAAFLPDLSLAKRKTWRNPWRRSYHKRKKAEWEVDPDYCKEVKRTPPYDSSHRILDVMDMTIFDFLMGNMDRHHYETFEKFGNETFIIHLDNGRGFGKYSHDELSILVPLQQCCRIRKSTYLRLQLLAKEEYKLSLLMAESLRRDRVAPVLFQPHLEALDRRLRLVLQAVGDCVGRDGLRRVVDDDLDPGHRGSADR</sequence>
<comment type="similarity">
    <text evidence="2">Belongs to the FAM20 family.</text>
</comment>
<dbReference type="CDD" id="cd10471">
    <property type="entry name" value="FAM20C_C"/>
    <property type="match status" value="1"/>
</dbReference>
<feature type="region of interest" description="Disordered" evidence="9">
    <location>
        <begin position="92"/>
        <end position="157"/>
    </location>
</feature>
<evidence type="ECO:0000256" key="6">
    <source>
        <dbReference type="PIRSR" id="PIRSR624869-1"/>
    </source>
</evidence>
<keyword evidence="5" id="KW-0325">Glycoprotein</keyword>
<dbReference type="GO" id="GO:0005794">
    <property type="term" value="C:Golgi apparatus"/>
    <property type="evidence" value="ECO:0007669"/>
    <property type="project" value="UniProtKB-SubCell"/>
</dbReference>
<evidence type="ECO:0000259" key="10">
    <source>
        <dbReference type="Pfam" id="PF06702"/>
    </source>
</evidence>
<evidence type="ECO:0000256" key="5">
    <source>
        <dbReference type="ARBA" id="ARBA00023180"/>
    </source>
</evidence>
<dbReference type="PROSITE" id="PS51257">
    <property type="entry name" value="PROKAR_LIPOPROTEIN"/>
    <property type="match status" value="1"/>
</dbReference>
<dbReference type="PANTHER" id="PTHR12450">
    <property type="entry name" value="DENTIN MATRIX PROTEIN 4 PROTEIN FAM20"/>
    <property type="match status" value="1"/>
</dbReference>
<dbReference type="AlphaFoldDB" id="A0A7E6CTZ4"/>
<keyword evidence="3" id="KW-0333">Golgi apparatus</keyword>
<feature type="compositionally biased region" description="Basic and acidic residues" evidence="9">
    <location>
        <begin position="118"/>
        <end position="143"/>
    </location>
</feature>
<accession>A0A7E6CTZ4</accession>
<feature type="active site" evidence="6">
    <location>
        <position position="583"/>
    </location>
</feature>
<feature type="region of interest" description="Disordered" evidence="9">
    <location>
        <begin position="300"/>
        <end position="326"/>
    </location>
</feature>
<feature type="compositionally biased region" description="Polar residues" evidence="9">
    <location>
        <begin position="92"/>
        <end position="103"/>
    </location>
</feature>
<keyword evidence="7" id="KW-0547">Nucleotide-binding</keyword>